<dbReference type="eggNOG" id="ENOG502Z90U">
    <property type="taxonomic scope" value="Bacteria"/>
</dbReference>
<dbReference type="NCBIfam" id="NF045620">
    <property type="entry name" value="Sfum_1244_fam"/>
    <property type="match status" value="1"/>
</dbReference>
<dbReference type="InterPro" id="IPR054640">
    <property type="entry name" value="Sfum_1244-like"/>
</dbReference>
<name>B8GUG0_THISH</name>
<dbReference type="Proteomes" id="UP000002383">
    <property type="component" value="Chromosome"/>
</dbReference>
<evidence type="ECO:0000259" key="1">
    <source>
        <dbReference type="Pfam" id="PF21739"/>
    </source>
</evidence>
<dbReference type="Pfam" id="PF21739">
    <property type="entry name" value="DUF6866_N"/>
    <property type="match status" value="1"/>
</dbReference>
<dbReference type="STRING" id="396588.Tgr7_2200"/>
<reference evidence="3 4" key="1">
    <citation type="journal article" date="2011" name="Stand. Genomic Sci.">
        <title>Complete genome sequence of 'Thioalkalivibrio sulfidophilus' HL-EbGr7.</title>
        <authorList>
            <person name="Muyzer G."/>
            <person name="Sorokin D.Y."/>
            <person name="Mavromatis K."/>
            <person name="Lapidus A."/>
            <person name="Clum A."/>
            <person name="Ivanova N."/>
            <person name="Pati A."/>
            <person name="d'Haeseleer P."/>
            <person name="Woyke T."/>
            <person name="Kyrpides N.C."/>
        </authorList>
    </citation>
    <scope>NUCLEOTIDE SEQUENCE [LARGE SCALE GENOMIC DNA]</scope>
    <source>
        <strain evidence="3 4">HL-EbGR7</strain>
    </source>
</reference>
<dbReference type="InterPro" id="IPR049199">
    <property type="entry name" value="DUF6866_N"/>
</dbReference>
<accession>B8GUG0</accession>
<keyword evidence="4" id="KW-1185">Reference proteome</keyword>
<gene>
    <name evidence="3" type="ordered locus">Tgr7_2200</name>
</gene>
<protein>
    <submittedName>
        <fullName evidence="3">Uncharacterized protein</fullName>
    </submittedName>
</protein>
<organism evidence="3 4">
    <name type="scientific">Thioalkalivibrio sulfidiphilus (strain HL-EbGR7)</name>
    <dbReference type="NCBI Taxonomy" id="396588"/>
    <lineage>
        <taxon>Bacteria</taxon>
        <taxon>Pseudomonadati</taxon>
        <taxon>Pseudomonadota</taxon>
        <taxon>Gammaproteobacteria</taxon>
        <taxon>Chromatiales</taxon>
        <taxon>Ectothiorhodospiraceae</taxon>
        <taxon>Thioalkalivibrio</taxon>
    </lineage>
</organism>
<dbReference type="OrthoDB" id="9777679at2"/>
<dbReference type="KEGG" id="tgr:Tgr7_2200"/>
<dbReference type="HOGENOM" id="CLU_067575_0_0_6"/>
<evidence type="ECO:0000313" key="4">
    <source>
        <dbReference type="Proteomes" id="UP000002383"/>
    </source>
</evidence>
<sequence>MSDVNTTRASAPQWRDLRETVQRNCDIADARYAGNDTLCTYLLKMREFYRWERGLPYSMALDRREVGDWVVAREQHWEGLEAQDLDALTLGERRFDPFDHEAVNQHLSPHGLVYGAGYGRGARPLFFLGSLIKLEDYEGYRIYVVGQEMARDLSSPPAMSRGERIFVRRESIRRMVFEMIEAWQMRGAPAVDSLGRALRAYGHDPGNDESLERMVDAEVESAVWHEVGEVLAGRLLGPEWQERMMTVAGSRAERVMRAVRDHLADCLATLPALLDDAPEGALHFYFANLGGMRALLFPQLREAYEGWVKGGTLEELKRLIAPAREHWLTVAERLLREPPETWPVSDEALPSLCPDFSGRRLG</sequence>
<evidence type="ECO:0000313" key="3">
    <source>
        <dbReference type="EMBL" id="ACL73280.1"/>
    </source>
</evidence>
<feature type="domain" description="DUF6866" evidence="1">
    <location>
        <begin position="17"/>
        <end position="168"/>
    </location>
</feature>
<evidence type="ECO:0000259" key="2">
    <source>
        <dbReference type="Pfam" id="PF21740"/>
    </source>
</evidence>
<dbReference type="InterPro" id="IPR049200">
    <property type="entry name" value="DUF6866_C"/>
</dbReference>
<dbReference type="EMBL" id="CP001339">
    <property type="protein sequence ID" value="ACL73280.1"/>
    <property type="molecule type" value="Genomic_DNA"/>
</dbReference>
<dbReference type="Pfam" id="PF21740">
    <property type="entry name" value="DUF6866_C"/>
    <property type="match status" value="1"/>
</dbReference>
<feature type="domain" description="DUF6866" evidence="2">
    <location>
        <begin position="173"/>
        <end position="352"/>
    </location>
</feature>
<dbReference type="AlphaFoldDB" id="B8GUG0"/>
<dbReference type="RefSeq" id="WP_012638758.1">
    <property type="nucleotide sequence ID" value="NC_011901.1"/>
</dbReference>
<proteinExistence type="predicted"/>